<proteinExistence type="predicted"/>
<evidence type="ECO:0000313" key="2">
    <source>
        <dbReference type="Proteomes" id="UP001458946"/>
    </source>
</evidence>
<dbReference type="RefSeq" id="WP_353541955.1">
    <property type="nucleotide sequence ID" value="NZ_BAABRN010000016.1"/>
</dbReference>
<organism evidence="1 2">
    <name type="scientific">Deinococcus xinjiangensis</name>
    <dbReference type="NCBI Taxonomy" id="457454"/>
    <lineage>
        <taxon>Bacteria</taxon>
        <taxon>Thermotogati</taxon>
        <taxon>Deinococcota</taxon>
        <taxon>Deinococci</taxon>
        <taxon>Deinococcales</taxon>
        <taxon>Deinococcaceae</taxon>
        <taxon>Deinococcus</taxon>
    </lineage>
</organism>
<sequence>MTSQPNEQPEQPTRAFVSLNEAVREPRFKVEETDDEILAWMSRKVEADKETLDLLAQL</sequence>
<reference evidence="1 2" key="1">
    <citation type="submission" date="2024-02" db="EMBL/GenBank/DDBJ databases">
        <title>Deinococcus xinjiangensis NBRC 107630.</title>
        <authorList>
            <person name="Ichikawa N."/>
            <person name="Katano-Makiyama Y."/>
            <person name="Hidaka K."/>
        </authorList>
    </citation>
    <scope>NUCLEOTIDE SEQUENCE [LARGE SCALE GENOMIC DNA]</scope>
    <source>
        <strain evidence="1 2">NBRC 107630</strain>
    </source>
</reference>
<evidence type="ECO:0000313" key="1">
    <source>
        <dbReference type="EMBL" id="GAA5501985.1"/>
    </source>
</evidence>
<keyword evidence="2" id="KW-1185">Reference proteome</keyword>
<gene>
    <name evidence="1" type="ORF">Dxin01_01724</name>
</gene>
<dbReference type="Proteomes" id="UP001458946">
    <property type="component" value="Unassembled WGS sequence"/>
</dbReference>
<dbReference type="EMBL" id="BAABRN010000016">
    <property type="protein sequence ID" value="GAA5501985.1"/>
    <property type="molecule type" value="Genomic_DNA"/>
</dbReference>
<accession>A0ABP9VBQ8</accession>
<name>A0ABP9VBQ8_9DEIO</name>
<comment type="caution">
    <text evidence="1">The sequence shown here is derived from an EMBL/GenBank/DDBJ whole genome shotgun (WGS) entry which is preliminary data.</text>
</comment>
<protein>
    <submittedName>
        <fullName evidence="1">Uncharacterized protein</fullName>
    </submittedName>
</protein>